<dbReference type="PANTHER" id="PTHR10954:SF18">
    <property type="entry name" value="RIBONUCLEASE HII"/>
    <property type="match status" value="1"/>
</dbReference>
<dbReference type="STRING" id="1231623.Tasa_010_190"/>
<dbReference type="GO" id="GO:0032299">
    <property type="term" value="C:ribonuclease H2 complex"/>
    <property type="evidence" value="ECO:0007669"/>
    <property type="project" value="TreeGrafter"/>
</dbReference>
<comment type="similarity">
    <text evidence="5 14 16">Belongs to the RNase HII family.</text>
</comment>
<evidence type="ECO:0000256" key="11">
    <source>
        <dbReference type="ARBA" id="ARBA00022759"/>
    </source>
</evidence>
<evidence type="ECO:0000256" key="10">
    <source>
        <dbReference type="ARBA" id="ARBA00022723"/>
    </source>
</evidence>
<comment type="subcellular location">
    <subcellularLocation>
        <location evidence="4 14">Cytoplasm</location>
    </subcellularLocation>
</comment>
<comment type="cofactor">
    <cofactor evidence="2">
        <name>Mg(2+)</name>
        <dbReference type="ChEBI" id="CHEBI:18420"/>
    </cofactor>
</comment>
<organism evidence="18 19">
    <name type="scientific">Tanticharoenia sakaeratensis NBRC 103193</name>
    <dbReference type="NCBI Taxonomy" id="1231623"/>
    <lineage>
        <taxon>Bacteria</taxon>
        <taxon>Pseudomonadati</taxon>
        <taxon>Pseudomonadota</taxon>
        <taxon>Alphaproteobacteria</taxon>
        <taxon>Acetobacterales</taxon>
        <taxon>Acetobacteraceae</taxon>
        <taxon>Tanticharoenia</taxon>
    </lineage>
</organism>
<dbReference type="GO" id="GO:0005737">
    <property type="term" value="C:cytoplasm"/>
    <property type="evidence" value="ECO:0007669"/>
    <property type="project" value="UniProtKB-SubCell"/>
</dbReference>
<keyword evidence="9 14" id="KW-0540">Nuclease</keyword>
<feature type="binding site" evidence="14 15">
    <location>
        <position position="19"/>
    </location>
    <ligand>
        <name>a divalent metal cation</name>
        <dbReference type="ChEBI" id="CHEBI:60240"/>
    </ligand>
</feature>
<keyword evidence="13 14" id="KW-0464">Manganese</keyword>
<evidence type="ECO:0000256" key="8">
    <source>
        <dbReference type="ARBA" id="ARBA00022490"/>
    </source>
</evidence>
<dbReference type="GO" id="GO:0030145">
    <property type="term" value="F:manganese ion binding"/>
    <property type="evidence" value="ECO:0007669"/>
    <property type="project" value="UniProtKB-UniRule"/>
</dbReference>
<dbReference type="SUPFAM" id="SSF53098">
    <property type="entry name" value="Ribonuclease H-like"/>
    <property type="match status" value="1"/>
</dbReference>
<dbReference type="EMBL" id="BALE01000010">
    <property type="protein sequence ID" value="GAN53643.1"/>
    <property type="molecule type" value="Genomic_DNA"/>
</dbReference>
<dbReference type="GO" id="GO:0043137">
    <property type="term" value="P:DNA replication, removal of RNA primer"/>
    <property type="evidence" value="ECO:0007669"/>
    <property type="project" value="TreeGrafter"/>
</dbReference>
<proteinExistence type="inferred from homology"/>
<evidence type="ECO:0000256" key="5">
    <source>
        <dbReference type="ARBA" id="ARBA00007383"/>
    </source>
</evidence>
<dbReference type="HAMAP" id="MF_00052_B">
    <property type="entry name" value="RNase_HII_B"/>
    <property type="match status" value="1"/>
</dbReference>
<comment type="function">
    <text evidence="3 14 16">Endonuclease that specifically degrades the RNA of RNA-DNA hybrids.</text>
</comment>
<dbReference type="InterPro" id="IPR036397">
    <property type="entry name" value="RNaseH_sf"/>
</dbReference>
<dbReference type="EC" id="3.1.26.4" evidence="6 14"/>
<evidence type="ECO:0000256" key="6">
    <source>
        <dbReference type="ARBA" id="ARBA00012180"/>
    </source>
</evidence>
<keyword evidence="8 14" id="KW-0963">Cytoplasm</keyword>
<evidence type="ECO:0000256" key="15">
    <source>
        <dbReference type="PROSITE-ProRule" id="PRU01319"/>
    </source>
</evidence>
<dbReference type="PANTHER" id="PTHR10954">
    <property type="entry name" value="RIBONUCLEASE H2 SUBUNIT A"/>
    <property type="match status" value="1"/>
</dbReference>
<dbReference type="InterPro" id="IPR024567">
    <property type="entry name" value="RNase_HII/HIII_dom"/>
</dbReference>
<evidence type="ECO:0000256" key="16">
    <source>
        <dbReference type="RuleBase" id="RU003515"/>
    </source>
</evidence>
<evidence type="ECO:0000256" key="7">
    <source>
        <dbReference type="ARBA" id="ARBA00019179"/>
    </source>
</evidence>
<sequence length="209" mass="21603">MPDFLLESQHGGLVAGVDEVGRGPLAGPVVAAALIFSAAPTQALAQGLDDSKKLSAPKREALYAALRADPTVTLALGAASVDEIARYNILHASHIAMRRALARLAVRPALALIDGNRVPDGLCCPAEAVIGGDGLSLSIAGASIAAKVVRDRLMVRLAQRHGGYAWERNAGYGTAAHLAGMKNLGVSPHHRTDFAPVRACIAAREVIAA</sequence>
<evidence type="ECO:0000259" key="17">
    <source>
        <dbReference type="PROSITE" id="PS51975"/>
    </source>
</evidence>
<dbReference type="InterPro" id="IPR001352">
    <property type="entry name" value="RNase_HII/HIII"/>
</dbReference>
<evidence type="ECO:0000256" key="12">
    <source>
        <dbReference type="ARBA" id="ARBA00022801"/>
    </source>
</evidence>
<dbReference type="PROSITE" id="PS51975">
    <property type="entry name" value="RNASE_H_2"/>
    <property type="match status" value="1"/>
</dbReference>
<evidence type="ECO:0000256" key="14">
    <source>
        <dbReference type="HAMAP-Rule" id="MF_00052"/>
    </source>
</evidence>
<feature type="binding site" evidence="14 15">
    <location>
        <position position="18"/>
    </location>
    <ligand>
        <name>a divalent metal cation</name>
        <dbReference type="ChEBI" id="CHEBI:60240"/>
    </ligand>
</feature>
<comment type="cofactor">
    <cofactor evidence="14 15">
        <name>Mn(2+)</name>
        <dbReference type="ChEBI" id="CHEBI:29035"/>
    </cofactor>
    <cofactor evidence="14 15">
        <name>Mg(2+)</name>
        <dbReference type="ChEBI" id="CHEBI:18420"/>
    </cofactor>
    <text evidence="14 15">Manganese or magnesium. Binds 1 divalent metal ion per monomer in the absence of substrate. May bind a second metal ion after substrate binding.</text>
</comment>
<accession>A0A0D6MK35</accession>
<dbReference type="InterPro" id="IPR012337">
    <property type="entry name" value="RNaseH-like_sf"/>
</dbReference>
<dbReference type="Proteomes" id="UP000032679">
    <property type="component" value="Unassembled WGS sequence"/>
</dbReference>
<reference evidence="18 19" key="1">
    <citation type="submission" date="2012-10" db="EMBL/GenBank/DDBJ databases">
        <title>Genome sequencing of Tanticharoenia sakaeratensis NBRC 103193.</title>
        <authorList>
            <person name="Azuma Y."/>
            <person name="Hadano H."/>
            <person name="Hirakawa H."/>
            <person name="Matsushita K."/>
        </authorList>
    </citation>
    <scope>NUCLEOTIDE SEQUENCE [LARGE SCALE GENOMIC DNA]</scope>
    <source>
        <strain evidence="18 19">NBRC 103193</strain>
    </source>
</reference>
<feature type="domain" description="RNase H type-2" evidence="17">
    <location>
        <begin position="12"/>
        <end position="206"/>
    </location>
</feature>
<dbReference type="NCBIfam" id="NF000595">
    <property type="entry name" value="PRK00015.1-3"/>
    <property type="match status" value="1"/>
</dbReference>
<dbReference type="CDD" id="cd07182">
    <property type="entry name" value="RNase_HII_bacteria_HII_like"/>
    <property type="match status" value="1"/>
</dbReference>
<name>A0A0D6MK35_9PROT</name>
<dbReference type="OrthoDB" id="9803420at2"/>
<dbReference type="GO" id="GO:0004523">
    <property type="term" value="F:RNA-DNA hybrid ribonuclease activity"/>
    <property type="evidence" value="ECO:0007669"/>
    <property type="project" value="UniProtKB-UniRule"/>
</dbReference>
<evidence type="ECO:0000256" key="3">
    <source>
        <dbReference type="ARBA" id="ARBA00004065"/>
    </source>
</evidence>
<keyword evidence="19" id="KW-1185">Reference proteome</keyword>
<dbReference type="Gene3D" id="3.30.420.10">
    <property type="entry name" value="Ribonuclease H-like superfamily/Ribonuclease H"/>
    <property type="match status" value="1"/>
</dbReference>
<dbReference type="RefSeq" id="WP_048847769.1">
    <property type="nucleotide sequence ID" value="NZ_BALE01000010.1"/>
</dbReference>
<evidence type="ECO:0000256" key="9">
    <source>
        <dbReference type="ARBA" id="ARBA00022722"/>
    </source>
</evidence>
<keyword evidence="12 14" id="KW-0378">Hydrolase</keyword>
<comment type="caution">
    <text evidence="18">The sequence shown here is derived from an EMBL/GenBank/DDBJ whole genome shotgun (WGS) entry which is preliminary data.</text>
</comment>
<dbReference type="InterPro" id="IPR022898">
    <property type="entry name" value="RNase_HII"/>
</dbReference>
<evidence type="ECO:0000256" key="4">
    <source>
        <dbReference type="ARBA" id="ARBA00004496"/>
    </source>
</evidence>
<evidence type="ECO:0000256" key="1">
    <source>
        <dbReference type="ARBA" id="ARBA00000077"/>
    </source>
</evidence>
<evidence type="ECO:0000256" key="2">
    <source>
        <dbReference type="ARBA" id="ARBA00001946"/>
    </source>
</evidence>
<gene>
    <name evidence="14" type="primary">rnhB</name>
    <name evidence="18" type="ORF">Tasa_010_190</name>
</gene>
<evidence type="ECO:0000313" key="19">
    <source>
        <dbReference type="Proteomes" id="UP000032679"/>
    </source>
</evidence>
<evidence type="ECO:0000313" key="18">
    <source>
        <dbReference type="EMBL" id="GAN53643.1"/>
    </source>
</evidence>
<dbReference type="GO" id="GO:0003723">
    <property type="term" value="F:RNA binding"/>
    <property type="evidence" value="ECO:0007669"/>
    <property type="project" value="UniProtKB-UniRule"/>
</dbReference>
<evidence type="ECO:0000256" key="13">
    <source>
        <dbReference type="ARBA" id="ARBA00023211"/>
    </source>
</evidence>
<comment type="catalytic activity">
    <reaction evidence="1 14 15 16">
        <text>Endonucleolytic cleavage to 5'-phosphomonoester.</text>
        <dbReference type="EC" id="3.1.26.4"/>
    </reaction>
</comment>
<protein>
    <recommendedName>
        <fullName evidence="7 14">Ribonuclease HII</fullName>
        <shortName evidence="14">RNase HII</shortName>
        <ecNumber evidence="6 14">3.1.26.4</ecNumber>
    </recommendedName>
</protein>
<feature type="binding site" evidence="14 15">
    <location>
        <position position="114"/>
    </location>
    <ligand>
        <name>a divalent metal cation</name>
        <dbReference type="ChEBI" id="CHEBI:60240"/>
    </ligand>
</feature>
<keyword evidence="11 14" id="KW-0255">Endonuclease</keyword>
<dbReference type="GO" id="GO:0006298">
    <property type="term" value="P:mismatch repair"/>
    <property type="evidence" value="ECO:0007669"/>
    <property type="project" value="TreeGrafter"/>
</dbReference>
<keyword evidence="10 14" id="KW-0479">Metal-binding</keyword>
<dbReference type="Pfam" id="PF01351">
    <property type="entry name" value="RNase_HII"/>
    <property type="match status" value="1"/>
</dbReference>
<dbReference type="AlphaFoldDB" id="A0A0D6MK35"/>